<protein>
    <submittedName>
        <fullName evidence="1">Uncharacterized protein</fullName>
    </submittedName>
</protein>
<gene>
    <name evidence="1" type="ORF">L6452_30871</name>
</gene>
<reference evidence="2" key="1">
    <citation type="journal article" date="2022" name="Mol. Ecol. Resour.">
        <title>The genomes of chicory, endive, great burdock and yacon provide insights into Asteraceae palaeo-polyploidization history and plant inulin production.</title>
        <authorList>
            <person name="Fan W."/>
            <person name="Wang S."/>
            <person name="Wang H."/>
            <person name="Wang A."/>
            <person name="Jiang F."/>
            <person name="Liu H."/>
            <person name="Zhao H."/>
            <person name="Xu D."/>
            <person name="Zhang Y."/>
        </authorList>
    </citation>
    <scope>NUCLEOTIDE SEQUENCE [LARGE SCALE GENOMIC DNA]</scope>
    <source>
        <strain evidence="2">cv. Niubang</strain>
    </source>
</reference>
<comment type="caution">
    <text evidence="1">The sequence shown here is derived from an EMBL/GenBank/DDBJ whole genome shotgun (WGS) entry which is preliminary data.</text>
</comment>
<accession>A0ACB8ZJ88</accession>
<proteinExistence type="predicted"/>
<dbReference type="EMBL" id="CM042056">
    <property type="protein sequence ID" value="KAI3697774.1"/>
    <property type="molecule type" value="Genomic_DNA"/>
</dbReference>
<sequence length="187" mass="21893">MAEISEVLGIRLKHTKCRNFWYHEYMTVERYGWRRENQDAHKIIKNVMREKLLYYSVVDFQVALDLGVNRVNSTTPEDSLPPFANILPNSVITNPKFGFVYLNSRSEKKIFIGIESQKYSTQTLLYLQEEIRKHRGTPLVNPEAVDQILENIDVTLNFRNICAFYNRELKKEGGFGTRINDFPDAKI</sequence>
<organism evidence="1 2">
    <name type="scientific">Arctium lappa</name>
    <name type="common">Greater burdock</name>
    <name type="synonym">Lappa major</name>
    <dbReference type="NCBI Taxonomy" id="4217"/>
    <lineage>
        <taxon>Eukaryota</taxon>
        <taxon>Viridiplantae</taxon>
        <taxon>Streptophyta</taxon>
        <taxon>Embryophyta</taxon>
        <taxon>Tracheophyta</taxon>
        <taxon>Spermatophyta</taxon>
        <taxon>Magnoliopsida</taxon>
        <taxon>eudicotyledons</taxon>
        <taxon>Gunneridae</taxon>
        <taxon>Pentapetalae</taxon>
        <taxon>asterids</taxon>
        <taxon>campanulids</taxon>
        <taxon>Asterales</taxon>
        <taxon>Asteraceae</taxon>
        <taxon>Carduoideae</taxon>
        <taxon>Cardueae</taxon>
        <taxon>Arctiinae</taxon>
        <taxon>Arctium</taxon>
    </lineage>
</organism>
<keyword evidence="2" id="KW-1185">Reference proteome</keyword>
<name>A0ACB8ZJ88_ARCLA</name>
<dbReference type="Proteomes" id="UP001055879">
    <property type="component" value="Linkage Group LG10"/>
</dbReference>
<reference evidence="1 2" key="2">
    <citation type="journal article" date="2022" name="Mol. Ecol. Resour.">
        <title>The genomes of chicory, endive, great burdock and yacon provide insights into Asteraceae paleo-polyploidization history and plant inulin production.</title>
        <authorList>
            <person name="Fan W."/>
            <person name="Wang S."/>
            <person name="Wang H."/>
            <person name="Wang A."/>
            <person name="Jiang F."/>
            <person name="Liu H."/>
            <person name="Zhao H."/>
            <person name="Xu D."/>
            <person name="Zhang Y."/>
        </authorList>
    </citation>
    <scope>NUCLEOTIDE SEQUENCE [LARGE SCALE GENOMIC DNA]</scope>
    <source>
        <strain evidence="2">cv. Niubang</strain>
    </source>
</reference>
<evidence type="ECO:0000313" key="2">
    <source>
        <dbReference type="Proteomes" id="UP001055879"/>
    </source>
</evidence>
<evidence type="ECO:0000313" key="1">
    <source>
        <dbReference type="EMBL" id="KAI3697774.1"/>
    </source>
</evidence>